<keyword evidence="2" id="KW-1185">Reference proteome</keyword>
<gene>
    <name evidence="1" type="primary">26</name>
    <name evidence="1" type="ORF">SEA_KROMP_26</name>
</gene>
<sequence length="72" mass="7292">MAAPVEKKVSAATAGTYVGSTALLAGLEAVEDHAELVSWMPSALAPFVLALVPAAITFVSGWAAKHSPRTSA</sequence>
<protein>
    <submittedName>
        <fullName evidence="1">Holin</fullName>
    </submittedName>
</protein>
<evidence type="ECO:0000313" key="2">
    <source>
        <dbReference type="Proteomes" id="UP000274637"/>
    </source>
</evidence>
<evidence type="ECO:0000313" key="1">
    <source>
        <dbReference type="EMBL" id="AYD81627.1"/>
    </source>
</evidence>
<dbReference type="Proteomes" id="UP000274637">
    <property type="component" value="Segment"/>
</dbReference>
<dbReference type="EMBL" id="MH744420">
    <property type="protein sequence ID" value="AYD81627.1"/>
    <property type="molecule type" value="Genomic_DNA"/>
</dbReference>
<accession>A0A386K9A9</accession>
<proteinExistence type="predicted"/>
<reference evidence="2" key="1">
    <citation type="submission" date="2018-08" db="EMBL/GenBank/DDBJ databases">
        <authorList>
            <person name="Mousa M."/>
            <person name="Kelsky B.L."/>
            <person name="Goh L.M."/>
            <person name="Shaffer C.D."/>
            <person name="Weston-Hafer K.A."/>
            <person name="Russell D.A."/>
            <person name="Pope W.H."/>
            <person name="Jacobs-Sera D."/>
            <person name="Hendrix R.W."/>
            <person name="Hatfull G.F."/>
        </authorList>
    </citation>
    <scope>NUCLEOTIDE SEQUENCE [LARGE SCALE GENOMIC DNA]</scope>
</reference>
<name>A0A386K9A9_9CAUD</name>
<organism evidence="1 2">
    <name type="scientific">Streptomyces phage Kromp</name>
    <dbReference type="NCBI Taxonomy" id="2315619"/>
    <lineage>
        <taxon>Viruses</taxon>
        <taxon>Duplodnaviria</taxon>
        <taxon>Heunggongvirae</taxon>
        <taxon>Uroviricota</taxon>
        <taxon>Caudoviricetes</taxon>
        <taxon>Krompvirus</taxon>
        <taxon>Krompvirus kromp</taxon>
    </lineage>
</organism>